<comment type="caution">
    <text evidence="9">The sequence shown here is derived from an EMBL/GenBank/DDBJ whole genome shotgun (WGS) entry which is preliminary data.</text>
</comment>
<dbReference type="AlphaFoldDB" id="G5H7E2"/>
<feature type="domain" description="TonB-dependent transporter Oar-like beta-barrel" evidence="8">
    <location>
        <begin position="235"/>
        <end position="1036"/>
    </location>
</feature>
<dbReference type="SUPFAM" id="SSF49464">
    <property type="entry name" value="Carboxypeptidase regulatory domain-like"/>
    <property type="match status" value="1"/>
</dbReference>
<feature type="chain" id="PRO_5003477853" description="TonB-dependent transporter Oar-like beta-barrel domain-containing protein" evidence="7">
    <location>
        <begin position="20"/>
        <end position="1105"/>
    </location>
</feature>
<evidence type="ECO:0000256" key="7">
    <source>
        <dbReference type="SAM" id="SignalP"/>
    </source>
</evidence>
<protein>
    <recommendedName>
        <fullName evidence="8">TonB-dependent transporter Oar-like beta-barrel domain-containing protein</fullName>
    </recommendedName>
</protein>
<dbReference type="PANTHER" id="PTHR30069">
    <property type="entry name" value="TONB-DEPENDENT OUTER MEMBRANE RECEPTOR"/>
    <property type="match status" value="1"/>
</dbReference>
<dbReference type="GO" id="GO:0015344">
    <property type="term" value="F:siderophore uptake transmembrane transporter activity"/>
    <property type="evidence" value="ECO:0007669"/>
    <property type="project" value="TreeGrafter"/>
</dbReference>
<evidence type="ECO:0000313" key="9">
    <source>
        <dbReference type="EMBL" id="EHB92781.1"/>
    </source>
</evidence>
<dbReference type="Pfam" id="PF25183">
    <property type="entry name" value="OMP_b-brl_4"/>
    <property type="match status" value="1"/>
</dbReference>
<evidence type="ECO:0000259" key="8">
    <source>
        <dbReference type="Pfam" id="PF25183"/>
    </source>
</evidence>
<evidence type="ECO:0000313" key="10">
    <source>
        <dbReference type="Proteomes" id="UP000006008"/>
    </source>
</evidence>
<dbReference type="InterPro" id="IPR039426">
    <property type="entry name" value="TonB-dep_rcpt-like"/>
</dbReference>
<name>G5H7E2_9BACT</name>
<dbReference type="Gene3D" id="2.40.170.20">
    <property type="entry name" value="TonB-dependent receptor, beta-barrel domain"/>
    <property type="match status" value="1"/>
</dbReference>
<sequence length="1105" mass="121656">MKQFVSFMLCLLAFSAASAQVTTSSMSGHVQDEQGAPVIGALVLATHTPSGTEYSAIVDGTGNYRIMNMRSGGPYSVKISMLGFQTVLNEGINIALGDNYVLDVTLPIESTDLDEVVVTGTRSSILNSDRAGVATNINNRQLNVLPTVSRSISDFTRLTPQAGNSGSFGGRDTRYNNVSIDGAAFAQRFGLSTSNNYPGGDAQPISLDAIQEISVNLTPFDIRQSNFTGANINAVTKSGDNSYHATAYTFQRFKSMTGDRVQDATVANAKTTSRQTYGASVGGPIIKNKLFFFINGELEYKSFLGNQWQPSTDGVGSAENKISQTTIADLEKVSDYLQKTYGYNPGAYQNFGNSAADNYKIMARIDWNISKNHKLMVRYNDVKSQDDNLVSGASTPGGVRLNNAGRNSINSISFANTGYKQENRVRSITAELNSVFSPKVSNKLLASFTNINDTRKTDGDLFPFVDIMRLGSDGKTYEGYMSFGTEIFSFNNGVLNNTFNITDNVTIGLGQHTLTAGLSYENQHFSNGYMREGTTYYAYNSVDDFINNAKPAAFAYQLGYPGNEDARTKLTFGLASVYVQDEWRVNPKLRLTAGLRLEVPIFYTKLQGPTSTSINGVQTPLSEIPFENGQTVNLSQWPKSKPLFSPRVGFNWDITGDRSIQLRGGTGIFTGLLPFVWFTNQPGSAGFVQSPEVVLTGGGVPNDLRFNPNYRDQVFNNPAIFPNPPKAGETPSGSNFAKVNENFKLPQLWRTSVAADFRLPWEMVLTLEAMYSKDINAVTQRNINLPDPVGNFTGVDDRPRWNSGKLNKDVSSMMVLTNTNKGHQASLTVQLTKQFSNGLSGMIAYTYNNAKDLTANPGSVALSAWRSSASVGSLNDPGVSYSAFSMPHRVNGYISYSVDWAKNHLRSTFTLYYSGTNQGRLSYVFSNDMNGDTFGQDLIFIPRPDQTNFVDVKNKETGKVTYSAAEQQRDYEAFLNGNSYLKKRQGQYAERYGDVQPWINQFDFKFMQDIASNFGSNNRYSLQFSVDILNVGNLLNKNWGVYYTNGMQSYENFRLFTYTGQNAAGAAQYTLNASNSDNFKKNSKWVGQNSTASTWGILFGLRLSF</sequence>
<dbReference type="GO" id="GO:0009279">
    <property type="term" value="C:cell outer membrane"/>
    <property type="evidence" value="ECO:0007669"/>
    <property type="project" value="UniProtKB-SubCell"/>
</dbReference>
<gene>
    <name evidence="9" type="ORF">HMPREF9450_00985</name>
</gene>
<proteinExistence type="predicted"/>
<feature type="signal peptide" evidence="7">
    <location>
        <begin position="1"/>
        <end position="19"/>
    </location>
</feature>
<dbReference type="Gene3D" id="2.60.40.1120">
    <property type="entry name" value="Carboxypeptidase-like, regulatory domain"/>
    <property type="match status" value="1"/>
</dbReference>
<dbReference type="InterPro" id="IPR008969">
    <property type="entry name" value="CarboxyPept-like_regulatory"/>
</dbReference>
<keyword evidence="6" id="KW-0998">Cell outer membrane</keyword>
<keyword evidence="7" id="KW-0732">Signal</keyword>
<dbReference type="Pfam" id="PF13620">
    <property type="entry name" value="CarboxypepD_reg"/>
    <property type="match status" value="1"/>
</dbReference>
<comment type="subcellular location">
    <subcellularLocation>
        <location evidence="1">Cell outer membrane</location>
        <topology evidence="1">Multi-pass membrane protein</topology>
    </subcellularLocation>
</comment>
<dbReference type="eggNOG" id="COG4771">
    <property type="taxonomic scope" value="Bacteria"/>
</dbReference>
<keyword evidence="3" id="KW-1134">Transmembrane beta strand</keyword>
<evidence type="ECO:0000256" key="1">
    <source>
        <dbReference type="ARBA" id="ARBA00004571"/>
    </source>
</evidence>
<organism evidence="9 10">
    <name type="scientific">Alistipes indistinctus YIT 12060</name>
    <dbReference type="NCBI Taxonomy" id="742725"/>
    <lineage>
        <taxon>Bacteria</taxon>
        <taxon>Pseudomonadati</taxon>
        <taxon>Bacteroidota</taxon>
        <taxon>Bacteroidia</taxon>
        <taxon>Bacteroidales</taxon>
        <taxon>Rikenellaceae</taxon>
        <taxon>Alistipes</taxon>
    </lineage>
</organism>
<dbReference type="STRING" id="742725.HMPREF9450_00985"/>
<keyword evidence="10" id="KW-1185">Reference proteome</keyword>
<dbReference type="HOGENOM" id="CLU_006298_1_0_10"/>
<dbReference type="GO" id="GO:0044718">
    <property type="term" value="P:siderophore transmembrane transport"/>
    <property type="evidence" value="ECO:0007669"/>
    <property type="project" value="TreeGrafter"/>
</dbReference>
<accession>G5H7E2</accession>
<evidence type="ECO:0000256" key="2">
    <source>
        <dbReference type="ARBA" id="ARBA00022448"/>
    </source>
</evidence>
<dbReference type="SUPFAM" id="SSF56935">
    <property type="entry name" value="Porins"/>
    <property type="match status" value="1"/>
</dbReference>
<keyword evidence="4" id="KW-0812">Transmembrane</keyword>
<dbReference type="InterPro" id="IPR036942">
    <property type="entry name" value="Beta-barrel_TonB_sf"/>
</dbReference>
<evidence type="ECO:0000256" key="6">
    <source>
        <dbReference type="ARBA" id="ARBA00023237"/>
    </source>
</evidence>
<dbReference type="EMBL" id="ADLD01000009">
    <property type="protein sequence ID" value="EHB92781.1"/>
    <property type="molecule type" value="Genomic_DNA"/>
</dbReference>
<dbReference type="Proteomes" id="UP000006008">
    <property type="component" value="Unassembled WGS sequence"/>
</dbReference>
<dbReference type="PATRIC" id="fig|742725.3.peg.1042"/>
<keyword evidence="2" id="KW-0813">Transport</keyword>
<dbReference type="PANTHER" id="PTHR30069:SF46">
    <property type="entry name" value="OAR PROTEIN"/>
    <property type="match status" value="1"/>
</dbReference>
<evidence type="ECO:0000256" key="3">
    <source>
        <dbReference type="ARBA" id="ARBA00022452"/>
    </source>
</evidence>
<dbReference type="RefSeq" id="WP_009133791.1">
    <property type="nucleotide sequence ID" value="NZ_CP102250.1"/>
</dbReference>
<keyword evidence="5" id="KW-0472">Membrane</keyword>
<reference evidence="9 10" key="1">
    <citation type="submission" date="2011-08" db="EMBL/GenBank/DDBJ databases">
        <title>The Genome Sequence of Alistipes indistinctus YIT 12060.</title>
        <authorList>
            <consortium name="The Broad Institute Genome Sequencing Platform"/>
            <person name="Earl A."/>
            <person name="Ward D."/>
            <person name="Feldgarden M."/>
            <person name="Gevers D."/>
            <person name="Morotomi M."/>
            <person name="Young S.K."/>
            <person name="Zeng Q."/>
            <person name="Gargeya S."/>
            <person name="Fitzgerald M."/>
            <person name="Haas B."/>
            <person name="Abouelleil A."/>
            <person name="Alvarado L."/>
            <person name="Arachchi H.M."/>
            <person name="Berlin A."/>
            <person name="Brown A."/>
            <person name="Chapman S.B."/>
            <person name="Chen Z."/>
            <person name="Dunbar C."/>
            <person name="Freedman E."/>
            <person name="Gearin G."/>
            <person name="Gellesch M."/>
            <person name="Goldberg J."/>
            <person name="Griggs A."/>
            <person name="Gujja S."/>
            <person name="Heiman D."/>
            <person name="Howarth C."/>
            <person name="Larson L."/>
            <person name="Lui A."/>
            <person name="MacDonald P.J.P."/>
            <person name="Montmayeur A."/>
            <person name="Murphy C."/>
            <person name="Neiman D."/>
            <person name="Pearson M."/>
            <person name="Priest M."/>
            <person name="Roberts A."/>
            <person name="Saif S."/>
            <person name="Shea T."/>
            <person name="Shenoy N."/>
            <person name="Sisk P."/>
            <person name="Stolte C."/>
            <person name="Sykes S."/>
            <person name="Wortman J."/>
            <person name="Nusbaum C."/>
            <person name="Birren B."/>
        </authorList>
    </citation>
    <scope>NUCLEOTIDE SEQUENCE [LARGE SCALE GENOMIC DNA]</scope>
    <source>
        <strain evidence="9 10">YIT 12060</strain>
    </source>
</reference>
<dbReference type="GeneID" id="92815998"/>
<evidence type="ECO:0000256" key="4">
    <source>
        <dbReference type="ARBA" id="ARBA00022692"/>
    </source>
</evidence>
<dbReference type="InterPro" id="IPR057601">
    <property type="entry name" value="Oar-like_b-barrel"/>
</dbReference>
<evidence type="ECO:0000256" key="5">
    <source>
        <dbReference type="ARBA" id="ARBA00023136"/>
    </source>
</evidence>